<dbReference type="SUPFAM" id="SSF118215">
    <property type="entry name" value="Proton glutamate symport protein"/>
    <property type="match status" value="1"/>
</dbReference>
<feature type="transmembrane region" description="Helical" evidence="10">
    <location>
        <begin position="326"/>
        <end position="345"/>
    </location>
</feature>
<dbReference type="Gene3D" id="1.10.3860.10">
    <property type="entry name" value="Sodium:dicarboxylate symporter"/>
    <property type="match status" value="1"/>
</dbReference>
<evidence type="ECO:0000256" key="8">
    <source>
        <dbReference type="ARBA" id="ARBA00023136"/>
    </source>
</evidence>
<dbReference type="Pfam" id="PF00375">
    <property type="entry name" value="SDF"/>
    <property type="match status" value="1"/>
</dbReference>
<evidence type="ECO:0000256" key="10">
    <source>
        <dbReference type="SAM" id="Phobius"/>
    </source>
</evidence>
<protein>
    <submittedName>
        <fullName evidence="11">Cation:dicarboxylase symporter family transporter</fullName>
    </submittedName>
</protein>
<comment type="caution">
    <text evidence="11">The sequence shown here is derived from an EMBL/GenBank/DDBJ whole genome shotgun (WGS) entry which is preliminary data.</text>
</comment>
<evidence type="ECO:0000256" key="2">
    <source>
        <dbReference type="ARBA" id="ARBA00006148"/>
    </source>
</evidence>
<evidence type="ECO:0000256" key="9">
    <source>
        <dbReference type="SAM" id="MobiDB-lite"/>
    </source>
</evidence>
<keyword evidence="3" id="KW-0813">Transport</keyword>
<sequence>MSLTMKILIGMLAGVVVGAAINTLDNAFVSDVVVGGFFAMIGTMFVNALKMLVVPLVFFSLVCGVAGIGDIRVLGRVGTKSFGLYIFTTAVAIATAILLALVIGPGQGFEMQGIDASGITAKEAPSVWEVFANIVPTNPIQAFASGEMLQIIFYTIILGVAVVMLGDQSASFVRACEYMNEVMMKIVSIVMAFAPYGVFCLIAKTFAEQGIDLFVPVLAYVGTLVGALFLHLFVTLMILLKLTTGLNPLTFMKKMRSAQIFAFSTASSNATIPVTLQCITERIGVKNSVASFTIPFGATINMDGTAIMQGVATVFLANVYGIELGISGYLMVIAMAVLASIGTAGVPGVGLVMLTMVLNQVGLPIEGIALILGVDRLMDMIRTAVNITGDAVVSTIVAKLEGEFDPAVFGDPNAGIESERDLEIDPAAEERLAGAARPHPRPQPAE</sequence>
<keyword evidence="5 10" id="KW-0812">Transmembrane</keyword>
<dbReference type="InterPro" id="IPR036458">
    <property type="entry name" value="Na:dicarbo_symporter_sf"/>
</dbReference>
<gene>
    <name evidence="11" type="ORF">GTK09_12070</name>
</gene>
<dbReference type="PANTHER" id="PTHR42865">
    <property type="entry name" value="PROTON/GLUTAMATE-ASPARTATE SYMPORTER"/>
    <property type="match status" value="1"/>
</dbReference>
<dbReference type="RefSeq" id="WP_163463407.1">
    <property type="nucleotide sequence ID" value="NZ_JAAAMG010000008.1"/>
</dbReference>
<reference evidence="11 12" key="1">
    <citation type="submission" date="2020-01" db="EMBL/GenBank/DDBJ databases">
        <title>Jiella pacifica sp. nov.</title>
        <authorList>
            <person name="Xue Z."/>
            <person name="Zhu S."/>
            <person name="Chen J."/>
            <person name="Yang J."/>
        </authorList>
    </citation>
    <scope>NUCLEOTIDE SEQUENCE [LARGE SCALE GENOMIC DNA]</scope>
    <source>
        <strain evidence="11 12">40Bstr34</strain>
    </source>
</reference>
<name>A0A6N9T1C9_9HYPH</name>
<dbReference type="AlphaFoldDB" id="A0A6N9T1C9"/>
<keyword evidence="8 10" id="KW-0472">Membrane</keyword>
<feature type="transmembrane region" description="Helical" evidence="10">
    <location>
        <begin position="148"/>
        <end position="166"/>
    </location>
</feature>
<dbReference type="Proteomes" id="UP000469011">
    <property type="component" value="Unassembled WGS sequence"/>
</dbReference>
<proteinExistence type="inferred from homology"/>
<evidence type="ECO:0000256" key="7">
    <source>
        <dbReference type="ARBA" id="ARBA00022989"/>
    </source>
</evidence>
<feature type="transmembrane region" description="Helical" evidence="10">
    <location>
        <begin position="213"/>
        <end position="240"/>
    </location>
</feature>
<keyword evidence="6" id="KW-0769">Symport</keyword>
<evidence type="ECO:0000313" key="11">
    <source>
        <dbReference type="EMBL" id="NDW05163.1"/>
    </source>
</evidence>
<dbReference type="PANTHER" id="PTHR42865:SF7">
    <property type="entry name" value="PROTON_GLUTAMATE-ASPARTATE SYMPORTER"/>
    <property type="match status" value="1"/>
</dbReference>
<evidence type="ECO:0000256" key="5">
    <source>
        <dbReference type="ARBA" id="ARBA00022692"/>
    </source>
</evidence>
<dbReference type="EMBL" id="JAAAMG010000008">
    <property type="protein sequence ID" value="NDW05163.1"/>
    <property type="molecule type" value="Genomic_DNA"/>
</dbReference>
<feature type="transmembrane region" description="Helical" evidence="10">
    <location>
        <begin position="82"/>
        <end position="103"/>
    </location>
</feature>
<evidence type="ECO:0000256" key="1">
    <source>
        <dbReference type="ARBA" id="ARBA00004429"/>
    </source>
</evidence>
<comment type="subcellular location">
    <subcellularLocation>
        <location evidence="1">Cell inner membrane</location>
        <topology evidence="1">Multi-pass membrane protein</topology>
    </subcellularLocation>
</comment>
<dbReference type="GO" id="GO:0005886">
    <property type="term" value="C:plasma membrane"/>
    <property type="evidence" value="ECO:0007669"/>
    <property type="project" value="UniProtKB-SubCell"/>
</dbReference>
<keyword evidence="7 10" id="KW-1133">Transmembrane helix</keyword>
<dbReference type="GO" id="GO:0006835">
    <property type="term" value="P:dicarboxylic acid transport"/>
    <property type="evidence" value="ECO:0007669"/>
    <property type="project" value="TreeGrafter"/>
</dbReference>
<dbReference type="PRINTS" id="PR00173">
    <property type="entry name" value="EDTRNSPORT"/>
</dbReference>
<evidence type="ECO:0000256" key="4">
    <source>
        <dbReference type="ARBA" id="ARBA00022475"/>
    </source>
</evidence>
<keyword evidence="12" id="KW-1185">Reference proteome</keyword>
<feature type="transmembrane region" description="Helical" evidence="10">
    <location>
        <begin position="35"/>
        <end position="61"/>
    </location>
</feature>
<evidence type="ECO:0000256" key="6">
    <source>
        <dbReference type="ARBA" id="ARBA00022847"/>
    </source>
</evidence>
<evidence type="ECO:0000313" key="12">
    <source>
        <dbReference type="Proteomes" id="UP000469011"/>
    </source>
</evidence>
<feature type="region of interest" description="Disordered" evidence="9">
    <location>
        <begin position="427"/>
        <end position="446"/>
    </location>
</feature>
<feature type="transmembrane region" description="Helical" evidence="10">
    <location>
        <begin position="186"/>
        <end position="207"/>
    </location>
</feature>
<accession>A0A6N9T1C9</accession>
<dbReference type="InterPro" id="IPR001991">
    <property type="entry name" value="Na-dicarboxylate_symporter"/>
</dbReference>
<feature type="transmembrane region" description="Helical" evidence="10">
    <location>
        <begin position="351"/>
        <end position="372"/>
    </location>
</feature>
<organism evidence="11 12">
    <name type="scientific">Jiella pacifica</name>
    <dbReference type="NCBI Taxonomy" id="2696469"/>
    <lineage>
        <taxon>Bacteria</taxon>
        <taxon>Pseudomonadati</taxon>
        <taxon>Pseudomonadota</taxon>
        <taxon>Alphaproteobacteria</taxon>
        <taxon>Hyphomicrobiales</taxon>
        <taxon>Aurantimonadaceae</taxon>
        <taxon>Jiella</taxon>
    </lineage>
</organism>
<keyword evidence="4" id="KW-1003">Cell membrane</keyword>
<dbReference type="GO" id="GO:0015293">
    <property type="term" value="F:symporter activity"/>
    <property type="evidence" value="ECO:0007669"/>
    <property type="project" value="UniProtKB-KW"/>
</dbReference>
<evidence type="ECO:0000256" key="3">
    <source>
        <dbReference type="ARBA" id="ARBA00022448"/>
    </source>
</evidence>
<comment type="similarity">
    <text evidence="2">Belongs to the dicarboxylate/amino acid:cation symporter (DAACS) (TC 2.A.23) family.</text>
</comment>
<dbReference type="FunFam" id="1.10.3860.10:FF:000001">
    <property type="entry name" value="C4-dicarboxylate transport protein"/>
    <property type="match status" value="1"/>
</dbReference>